<dbReference type="RefSeq" id="WP_008946116.1">
    <property type="nucleotide sequence ID" value="NZ_AMRL01000036.1"/>
</dbReference>
<dbReference type="AlphaFoldDB" id="K2JCX1"/>
<organism evidence="2 3">
    <name type="scientific">Oceanibaculum indicum P24</name>
    <dbReference type="NCBI Taxonomy" id="1207063"/>
    <lineage>
        <taxon>Bacteria</taxon>
        <taxon>Pseudomonadati</taxon>
        <taxon>Pseudomonadota</taxon>
        <taxon>Alphaproteobacteria</taxon>
        <taxon>Rhodospirillales</taxon>
        <taxon>Oceanibaculaceae</taxon>
        <taxon>Oceanibaculum</taxon>
    </lineage>
</organism>
<feature type="transmembrane region" description="Helical" evidence="1">
    <location>
        <begin position="59"/>
        <end position="78"/>
    </location>
</feature>
<accession>K2JCX1</accession>
<reference evidence="2 3" key="1">
    <citation type="journal article" date="2012" name="J. Bacteriol.">
        <title>Genome Sequence of Oceanibaculum indicum Type Strain P24.</title>
        <authorList>
            <person name="Lai Q."/>
            <person name="Shao Z."/>
        </authorList>
    </citation>
    <scope>NUCLEOTIDE SEQUENCE [LARGE SCALE GENOMIC DNA]</scope>
    <source>
        <strain evidence="2 3">P24</strain>
    </source>
</reference>
<keyword evidence="3" id="KW-1185">Reference proteome</keyword>
<dbReference type="EMBL" id="AMRL01000036">
    <property type="protein sequence ID" value="EKE68464.1"/>
    <property type="molecule type" value="Genomic_DNA"/>
</dbReference>
<proteinExistence type="predicted"/>
<keyword evidence="1" id="KW-0472">Membrane</keyword>
<feature type="transmembrane region" description="Helical" evidence="1">
    <location>
        <begin position="20"/>
        <end position="39"/>
    </location>
</feature>
<dbReference type="STRING" id="1207063.P24_17578"/>
<keyword evidence="1" id="KW-0812">Transmembrane</keyword>
<evidence type="ECO:0000313" key="2">
    <source>
        <dbReference type="EMBL" id="EKE68464.1"/>
    </source>
</evidence>
<comment type="caution">
    <text evidence="2">The sequence shown here is derived from an EMBL/GenBank/DDBJ whole genome shotgun (WGS) entry which is preliminary data.</text>
</comment>
<dbReference type="Proteomes" id="UP000006746">
    <property type="component" value="Unassembled WGS sequence"/>
</dbReference>
<gene>
    <name evidence="2" type="ORF">P24_17578</name>
</gene>
<keyword evidence="1" id="KW-1133">Transmembrane helix</keyword>
<evidence type="ECO:0000256" key="1">
    <source>
        <dbReference type="SAM" id="Phobius"/>
    </source>
</evidence>
<protein>
    <submittedName>
        <fullName evidence="2">Uncharacterized protein</fullName>
    </submittedName>
</protein>
<name>K2JCX1_9PROT</name>
<sequence length="103" mass="10611">MSDFNLRGSGGGDSGPPGQNVLTVSLALLAAILGTPMLFEFIGPIVRKLVLSAYGSEEFAVLMYYASFALSGAVIFAITRITLFYALAGVAGFGALRLAGAAF</sequence>
<evidence type="ECO:0000313" key="3">
    <source>
        <dbReference type="Proteomes" id="UP000006746"/>
    </source>
</evidence>